<reference evidence="1" key="1">
    <citation type="submission" date="2017-02" db="UniProtKB">
        <authorList>
            <consortium name="WormBaseParasite"/>
        </authorList>
    </citation>
    <scope>IDENTIFICATION</scope>
</reference>
<dbReference type="AlphaFoldDB" id="A0A0R3R5D6"/>
<dbReference type="WBParaSite" id="BTMF_0001522601-mRNA-1">
    <property type="protein sequence ID" value="BTMF_0001522601-mRNA-1"/>
    <property type="gene ID" value="BTMF_0001522601"/>
</dbReference>
<accession>A0A0R3R5D6</accession>
<sequence>MSSFRCDCVIRCVIVNALEPIPPIFSLSFGQQEPKVKLTCLNTLLIKAHNMKLKLLFINDNTSIKSPIYCIAYRIPGFKPAIGQLNRYEK</sequence>
<protein>
    <submittedName>
        <fullName evidence="1">Uncharacterized protein</fullName>
    </submittedName>
</protein>
<name>A0A0R3R5D6_9BILA</name>
<evidence type="ECO:0000313" key="1">
    <source>
        <dbReference type="WBParaSite" id="BTMF_0001522601-mRNA-1"/>
    </source>
</evidence>
<organism evidence="1">
    <name type="scientific">Brugia timori</name>
    <dbReference type="NCBI Taxonomy" id="42155"/>
    <lineage>
        <taxon>Eukaryota</taxon>
        <taxon>Metazoa</taxon>
        <taxon>Ecdysozoa</taxon>
        <taxon>Nematoda</taxon>
        <taxon>Chromadorea</taxon>
        <taxon>Rhabditida</taxon>
        <taxon>Spirurina</taxon>
        <taxon>Spiruromorpha</taxon>
        <taxon>Filarioidea</taxon>
        <taxon>Onchocercidae</taxon>
        <taxon>Brugia</taxon>
    </lineage>
</organism>
<proteinExistence type="predicted"/>